<dbReference type="InterPro" id="IPR008274">
    <property type="entry name" value="AldOxase/xan_DH_MoCoBD1"/>
</dbReference>
<dbReference type="Proteomes" id="UP000694257">
    <property type="component" value="Chromosome"/>
</dbReference>
<accession>A0ABX8RQG4</accession>
<dbReference type="InterPro" id="IPR046867">
    <property type="entry name" value="AldOxase/xan_DH_MoCoBD2"/>
</dbReference>
<dbReference type="RefSeq" id="WP_218471999.1">
    <property type="nucleotide sequence ID" value="NZ_BAABJN010000012.1"/>
</dbReference>
<gene>
    <name evidence="6" type="ORF">KV110_38400</name>
</gene>
<name>A0ABX8RQG4_NOCIO</name>
<dbReference type="InterPro" id="IPR006058">
    <property type="entry name" value="2Fe2S_fd_BS"/>
</dbReference>
<dbReference type="InterPro" id="IPR002888">
    <property type="entry name" value="2Fe-2S-bd"/>
</dbReference>
<evidence type="ECO:0000256" key="3">
    <source>
        <dbReference type="ARBA" id="ARBA00023002"/>
    </source>
</evidence>
<dbReference type="SMART" id="SM01008">
    <property type="entry name" value="Ald_Xan_dh_C"/>
    <property type="match status" value="1"/>
</dbReference>
<organism evidence="6 7">
    <name type="scientific">Nocardia iowensis</name>
    <dbReference type="NCBI Taxonomy" id="204891"/>
    <lineage>
        <taxon>Bacteria</taxon>
        <taxon>Bacillati</taxon>
        <taxon>Actinomycetota</taxon>
        <taxon>Actinomycetes</taxon>
        <taxon>Mycobacteriales</taxon>
        <taxon>Nocardiaceae</taxon>
        <taxon>Nocardia</taxon>
    </lineage>
</organism>
<comment type="similarity">
    <text evidence="1">Belongs to the xanthine dehydrogenase family.</text>
</comment>
<dbReference type="PROSITE" id="PS00197">
    <property type="entry name" value="2FE2S_FER_1"/>
    <property type="match status" value="1"/>
</dbReference>
<dbReference type="EMBL" id="CP078145">
    <property type="protein sequence ID" value="QXN91142.1"/>
    <property type="molecule type" value="Genomic_DNA"/>
</dbReference>
<dbReference type="CDD" id="cd00207">
    <property type="entry name" value="fer2"/>
    <property type="match status" value="1"/>
</dbReference>
<dbReference type="InterPro" id="IPR001041">
    <property type="entry name" value="2Fe-2S_ferredoxin-type"/>
</dbReference>
<dbReference type="PANTHER" id="PTHR11908:SF132">
    <property type="entry name" value="ALDEHYDE OXIDASE 1-RELATED"/>
    <property type="match status" value="1"/>
</dbReference>
<evidence type="ECO:0000313" key="7">
    <source>
        <dbReference type="Proteomes" id="UP000694257"/>
    </source>
</evidence>
<dbReference type="Pfam" id="PF20256">
    <property type="entry name" value="MoCoBD_2"/>
    <property type="match status" value="1"/>
</dbReference>
<dbReference type="Pfam" id="PF01315">
    <property type="entry name" value="Ald_Xan_dh_C"/>
    <property type="match status" value="1"/>
</dbReference>
<feature type="compositionally biased region" description="Low complexity" evidence="4">
    <location>
        <begin position="222"/>
        <end position="231"/>
    </location>
</feature>
<feature type="domain" description="2Fe-2S ferredoxin-type" evidence="5">
    <location>
        <begin position="1"/>
        <end position="74"/>
    </location>
</feature>
<feature type="region of interest" description="Disordered" evidence="4">
    <location>
        <begin position="209"/>
        <end position="239"/>
    </location>
</feature>
<keyword evidence="7" id="KW-1185">Reference proteome</keyword>
<proteinExistence type="inferred from homology"/>
<evidence type="ECO:0000256" key="1">
    <source>
        <dbReference type="ARBA" id="ARBA00006849"/>
    </source>
</evidence>
<dbReference type="PROSITE" id="PS51085">
    <property type="entry name" value="2FE2S_FER_2"/>
    <property type="match status" value="1"/>
</dbReference>
<keyword evidence="2" id="KW-0500">Molybdenum</keyword>
<dbReference type="Pfam" id="PF00111">
    <property type="entry name" value="Fer2"/>
    <property type="match status" value="1"/>
</dbReference>
<keyword evidence="3" id="KW-0560">Oxidoreductase</keyword>
<sequence>MRFEVDGRSVEADPRPGQCLRTLLREQGTMAVKKGCDTGDCGACSVQIDGMTVHSCLIPAYRAADHAITTAAGLGTVDDPHPVQRRFVANAAFQCGFCTAGMVVTAAGLGCGGADDGSAADLPCKARSDDELAELMKGNLCRCTGYRAITEALTGAAAEVADQVARPPSGTCSGSGGSGRIGDAVAGRAGSGVGAPAGPRIVRGAEPFTFDIQPRSGGAGTAGRTAASSSGPEISPPTAPLHIAVLPSPYAHARIVSIDTKAAEALPGVHAVLTYKHAPDVAFSTARHELRADDPDDTYVLDRTVRFVGQRVAAVVAESPAAARAGCRALRVEYEVLPAVFEPVEALLPDAPKLHGEKPVSARIANAERNLIAEVHGEVGDVASGLAAAAKVIRGVWHSPRGQHVHLETHGGVGWLDADGRLVIRCSTQVPFLVRDELCQVFGLRRDQVRVFATRVGGGFGAKQEMLAEDLIALAVLRTGRPVQYEFTRADEFAAATCRHPMRVEVTAGADANGVLTALAVDVLADAGAYGNHSVGVMFHGVGESVGVYRCANKRVDAQAVYTNNIPSGAFRGYGLGQVIFGIESALDDLARELGIDPFEFRRRNVVVPGDEFVGAEVDESDLTFGSYGLDQCIDLAERALLRGNGVHAPGPHWRVGTGMAVAMIATIPPRGHSAEATAALLPDGRFEIRVGTAEFGNGTTTVHAQLAATALETDAARIVLRQSDTDLIGHDTGAFGSTGIVVAGKATYAAALELRRLLLARAAKLAGLPEHDCVLTADGVRCGDEVFGATELLADGELIANGEHAGTPRSVSFNVHAFRVAVHPETGSVRILQSIQAADAGTVLNPVQCRGQVEGGVAQAVGTALYEDMRSEHGVVTTQSLRHYHIPQFADVPRTEVYFADTADEFGPLGAKSMSESPYNPVAPALANAIRDAVGVRPDRLPMTADRIWRAMQEGDPR</sequence>
<dbReference type="InterPro" id="IPR016208">
    <property type="entry name" value="Ald_Oxase/xanthine_DH-like"/>
</dbReference>
<evidence type="ECO:0000259" key="5">
    <source>
        <dbReference type="PROSITE" id="PS51085"/>
    </source>
</evidence>
<dbReference type="InterPro" id="IPR000674">
    <property type="entry name" value="Ald_Oxase/Xan_DH_a/b"/>
</dbReference>
<evidence type="ECO:0000313" key="6">
    <source>
        <dbReference type="EMBL" id="QXN91142.1"/>
    </source>
</evidence>
<dbReference type="Pfam" id="PF01799">
    <property type="entry name" value="Fer2_2"/>
    <property type="match status" value="1"/>
</dbReference>
<protein>
    <submittedName>
        <fullName evidence="6">Molybdopterin-dependent oxidoreductase</fullName>
    </submittedName>
</protein>
<reference evidence="6 7" key="1">
    <citation type="submission" date="2021-07" db="EMBL/GenBank/DDBJ databases">
        <title>Whole Genome Sequence of Nocardia Iowensis.</title>
        <authorList>
            <person name="Lamm A."/>
            <person name="Collins-Fairclough A.M."/>
            <person name="Bunk B."/>
            <person name="Sproer C."/>
        </authorList>
    </citation>
    <scope>NUCLEOTIDE SEQUENCE [LARGE SCALE GENOMIC DNA]</scope>
    <source>
        <strain evidence="6 7">NRRL 5646</strain>
    </source>
</reference>
<dbReference type="PIRSF" id="PIRSF000127">
    <property type="entry name" value="Xanthine_DH"/>
    <property type="match status" value="1"/>
</dbReference>
<dbReference type="PANTHER" id="PTHR11908">
    <property type="entry name" value="XANTHINE DEHYDROGENASE"/>
    <property type="match status" value="1"/>
</dbReference>
<evidence type="ECO:0000256" key="4">
    <source>
        <dbReference type="SAM" id="MobiDB-lite"/>
    </source>
</evidence>
<dbReference type="Pfam" id="PF02738">
    <property type="entry name" value="MoCoBD_1"/>
    <property type="match status" value="1"/>
</dbReference>
<evidence type="ECO:0000256" key="2">
    <source>
        <dbReference type="ARBA" id="ARBA00022505"/>
    </source>
</evidence>